<dbReference type="GO" id="GO:0004672">
    <property type="term" value="F:protein kinase activity"/>
    <property type="evidence" value="ECO:0007669"/>
    <property type="project" value="InterPro"/>
</dbReference>
<feature type="compositionally biased region" description="Polar residues" evidence="1">
    <location>
        <begin position="595"/>
        <end position="611"/>
    </location>
</feature>
<keyword evidence="4" id="KW-1185">Reference proteome</keyword>
<dbReference type="Pfam" id="PF17667">
    <property type="entry name" value="Pkinase_fungal"/>
    <property type="match status" value="2"/>
</dbReference>
<dbReference type="InterPro" id="IPR040976">
    <property type="entry name" value="Pkinase_fungal"/>
</dbReference>
<feature type="domain" description="Fungal-type protein kinase" evidence="2">
    <location>
        <begin position="142"/>
        <end position="320"/>
    </location>
</feature>
<dbReference type="PANTHER" id="PTHR38248:SF2">
    <property type="entry name" value="FUNK1 11"/>
    <property type="match status" value="1"/>
</dbReference>
<sequence length="611" mass="69088">MKSELAGNMYRDESFAKNAFVGKVAPNKDIEEFLLGCDLYDNVACRWRDIPEQPLHESDLYQPIGNIFEAAIKHFYFSSDSKQPTRAFFDYPTLFLHRLGPKDRGVAKSSPNFMIYGAGRNFPLLNAIKNDSLHRLFYASCATPLEVKKFTEDVFDANLVQIEMYARQCFVVQRNRFFVYSMIITEKYAQLYLFDRSGGHYSHRVDIHANATDFVRFILGVASPDDAVIGFDTQIYWEGKQRVLETVNDQGIVEKYNLEDKKLFYRRAILGRGTCCWITKDGRGKILIVKDAWHFRGRLPEWKSLKAAKGLKGVGQMVAYFPGAHVSDHRGLDISTIPDDMKPVFRDRTFCRMLLEGYGKTIVEFDTADEVLFAFRDAIAGHQNLWNTNILHRDVSVNNILIGLPGAEEGWRGVLIDLDMAIWLDGRKSLAEANFKIGTRAFQSISVLKSCLPKKAGLCHDYLDDLESFFYVLVWICFGYSGPGKMVEPFPEFLTDWGSENPLRAARTKMSLCLISLGVTAGEVTPFFGVVFHELLENLRGFFEVVIKRKATFPKDQTPPGPTQLISEASGDYATILGFVDDAITKHTGADRTTVAPNPNTPVQSGTLVHR</sequence>
<organism evidence="3 4">
    <name type="scientific">Hebeloma cylindrosporum</name>
    <dbReference type="NCBI Taxonomy" id="76867"/>
    <lineage>
        <taxon>Eukaryota</taxon>
        <taxon>Fungi</taxon>
        <taxon>Dikarya</taxon>
        <taxon>Basidiomycota</taxon>
        <taxon>Agaricomycotina</taxon>
        <taxon>Agaricomycetes</taxon>
        <taxon>Agaricomycetidae</taxon>
        <taxon>Agaricales</taxon>
        <taxon>Agaricineae</taxon>
        <taxon>Hymenogastraceae</taxon>
        <taxon>Hebeloma</taxon>
    </lineage>
</organism>
<dbReference type="OrthoDB" id="5584477at2759"/>
<reference evidence="3 4" key="1">
    <citation type="submission" date="2014-04" db="EMBL/GenBank/DDBJ databases">
        <authorList>
            <consortium name="DOE Joint Genome Institute"/>
            <person name="Kuo A."/>
            <person name="Gay G."/>
            <person name="Dore J."/>
            <person name="Kohler A."/>
            <person name="Nagy L.G."/>
            <person name="Floudas D."/>
            <person name="Copeland A."/>
            <person name="Barry K.W."/>
            <person name="Cichocki N."/>
            <person name="Veneault-Fourrey C."/>
            <person name="LaButti K."/>
            <person name="Lindquist E.A."/>
            <person name="Lipzen A."/>
            <person name="Lundell T."/>
            <person name="Morin E."/>
            <person name="Murat C."/>
            <person name="Sun H."/>
            <person name="Tunlid A."/>
            <person name="Henrissat B."/>
            <person name="Grigoriev I.V."/>
            <person name="Hibbett D.S."/>
            <person name="Martin F."/>
            <person name="Nordberg H.P."/>
            <person name="Cantor M.N."/>
            <person name="Hua S.X."/>
        </authorList>
    </citation>
    <scope>NUCLEOTIDE SEQUENCE [LARGE SCALE GENOMIC DNA]</scope>
    <source>
        <strain evidence="4">h7</strain>
    </source>
</reference>
<accession>A0A0C3D0L3</accession>
<feature type="region of interest" description="Disordered" evidence="1">
    <location>
        <begin position="590"/>
        <end position="611"/>
    </location>
</feature>
<evidence type="ECO:0000256" key="1">
    <source>
        <dbReference type="SAM" id="MobiDB-lite"/>
    </source>
</evidence>
<dbReference type="SUPFAM" id="SSF56112">
    <property type="entry name" value="Protein kinase-like (PK-like)"/>
    <property type="match status" value="1"/>
</dbReference>
<protein>
    <recommendedName>
        <fullName evidence="2">Fungal-type protein kinase domain-containing protein</fullName>
    </recommendedName>
</protein>
<dbReference type="AlphaFoldDB" id="A0A0C3D0L3"/>
<dbReference type="Proteomes" id="UP000053424">
    <property type="component" value="Unassembled WGS sequence"/>
</dbReference>
<evidence type="ECO:0000313" key="4">
    <source>
        <dbReference type="Proteomes" id="UP000053424"/>
    </source>
</evidence>
<evidence type="ECO:0000259" key="2">
    <source>
        <dbReference type="Pfam" id="PF17667"/>
    </source>
</evidence>
<dbReference type="PROSITE" id="PS00109">
    <property type="entry name" value="PROTEIN_KINASE_TYR"/>
    <property type="match status" value="1"/>
</dbReference>
<dbReference type="PANTHER" id="PTHR38248">
    <property type="entry name" value="FUNK1 6"/>
    <property type="match status" value="1"/>
</dbReference>
<feature type="domain" description="Fungal-type protein kinase" evidence="2">
    <location>
        <begin position="342"/>
        <end position="477"/>
    </location>
</feature>
<gene>
    <name evidence="3" type="ORF">M413DRAFT_112865</name>
</gene>
<proteinExistence type="predicted"/>
<name>A0A0C3D0L3_HEBCY</name>
<reference evidence="4" key="2">
    <citation type="submission" date="2015-01" db="EMBL/GenBank/DDBJ databases">
        <title>Evolutionary Origins and Diversification of the Mycorrhizal Mutualists.</title>
        <authorList>
            <consortium name="DOE Joint Genome Institute"/>
            <consortium name="Mycorrhizal Genomics Consortium"/>
            <person name="Kohler A."/>
            <person name="Kuo A."/>
            <person name="Nagy L.G."/>
            <person name="Floudas D."/>
            <person name="Copeland A."/>
            <person name="Barry K.W."/>
            <person name="Cichocki N."/>
            <person name="Veneault-Fourrey C."/>
            <person name="LaButti K."/>
            <person name="Lindquist E.A."/>
            <person name="Lipzen A."/>
            <person name="Lundell T."/>
            <person name="Morin E."/>
            <person name="Murat C."/>
            <person name="Riley R."/>
            <person name="Ohm R."/>
            <person name="Sun H."/>
            <person name="Tunlid A."/>
            <person name="Henrissat B."/>
            <person name="Grigoriev I.V."/>
            <person name="Hibbett D.S."/>
            <person name="Martin F."/>
        </authorList>
    </citation>
    <scope>NUCLEOTIDE SEQUENCE [LARGE SCALE GENOMIC DNA]</scope>
    <source>
        <strain evidence="4">h7</strain>
    </source>
</reference>
<dbReference type="InterPro" id="IPR008266">
    <property type="entry name" value="Tyr_kinase_AS"/>
</dbReference>
<dbReference type="EMBL" id="KN831768">
    <property type="protein sequence ID" value="KIM49621.1"/>
    <property type="molecule type" value="Genomic_DNA"/>
</dbReference>
<dbReference type="Gene3D" id="1.10.510.10">
    <property type="entry name" value="Transferase(Phosphotransferase) domain 1"/>
    <property type="match status" value="1"/>
</dbReference>
<dbReference type="HOGENOM" id="CLU_005513_6_0_1"/>
<dbReference type="STRING" id="686832.A0A0C3D0L3"/>
<dbReference type="InterPro" id="IPR011009">
    <property type="entry name" value="Kinase-like_dom_sf"/>
</dbReference>
<evidence type="ECO:0000313" key="3">
    <source>
        <dbReference type="EMBL" id="KIM49621.1"/>
    </source>
</evidence>